<reference evidence="2" key="1">
    <citation type="submission" date="2021-01" db="EMBL/GenBank/DDBJ databases">
        <authorList>
            <person name="Corre E."/>
            <person name="Pelletier E."/>
            <person name="Niang G."/>
            <person name="Scheremetjew M."/>
            <person name="Finn R."/>
            <person name="Kale V."/>
            <person name="Holt S."/>
            <person name="Cochrane G."/>
            <person name="Meng A."/>
            <person name="Brown T."/>
            <person name="Cohen L."/>
        </authorList>
    </citation>
    <scope>NUCLEOTIDE SEQUENCE</scope>
    <source>
        <strain evidence="2">Isolate 1302-5</strain>
    </source>
</reference>
<gene>
    <name evidence="2" type="ORF">OAUR00152_LOCUS12295</name>
</gene>
<evidence type="ECO:0000256" key="1">
    <source>
        <dbReference type="SAM" id="SignalP"/>
    </source>
</evidence>
<protein>
    <submittedName>
        <fullName evidence="2">Uncharacterized protein</fullName>
    </submittedName>
</protein>
<sequence length="370" mass="38762">MPSRNYFVWALFFSCLVLRAEDAAATAWAPSSEIPVPRFLPSAAFADIITGRSNLGATDTIVRGSLSTGSPVWPHARHPPAVVYRPRSVALRMSSPSGDGKKKSKTSGVYARPSAAIERGSGFFIPGLEGSRVRLLFGAIVLVLTYVNRMSNEVGAMISEAQFLSETVAVVYGLLLLLQAAVEFGKELGFGVEDPSAASMGVESGPAATTASGPSASVSQIISPDLASMDRVADAVRWAAATFVALTPATHVLLLGTDNAVGSREVYYSLGDFTGVASEQGGGISAAVDTVFASKGGRVSIPSDHPASVALLPESFRRCVLLQTVGTKISAGGDSNICLMVGSDKLLPSFTKNDLRWLGRLGMYVEQNIS</sequence>
<dbReference type="PROSITE" id="PS51257">
    <property type="entry name" value="PROKAR_LIPOPROTEIN"/>
    <property type="match status" value="1"/>
</dbReference>
<keyword evidence="1" id="KW-0732">Signal</keyword>
<feature type="signal peptide" evidence="1">
    <location>
        <begin position="1"/>
        <end position="25"/>
    </location>
</feature>
<dbReference type="AlphaFoldDB" id="A0A7S4IK78"/>
<dbReference type="EMBL" id="HBKQ01018166">
    <property type="protein sequence ID" value="CAE2231966.1"/>
    <property type="molecule type" value="Transcribed_RNA"/>
</dbReference>
<proteinExistence type="predicted"/>
<name>A0A7S4IK78_9STRA</name>
<evidence type="ECO:0000313" key="2">
    <source>
        <dbReference type="EMBL" id="CAE2231966.1"/>
    </source>
</evidence>
<feature type="chain" id="PRO_5030894352" evidence="1">
    <location>
        <begin position="26"/>
        <end position="370"/>
    </location>
</feature>
<accession>A0A7S4IK78</accession>
<organism evidence="2">
    <name type="scientific">Odontella aurita</name>
    <dbReference type="NCBI Taxonomy" id="265563"/>
    <lineage>
        <taxon>Eukaryota</taxon>
        <taxon>Sar</taxon>
        <taxon>Stramenopiles</taxon>
        <taxon>Ochrophyta</taxon>
        <taxon>Bacillariophyta</taxon>
        <taxon>Mediophyceae</taxon>
        <taxon>Biddulphiophycidae</taxon>
        <taxon>Eupodiscales</taxon>
        <taxon>Odontellaceae</taxon>
        <taxon>Odontella</taxon>
    </lineage>
</organism>